<dbReference type="EMBL" id="CAIX01000010">
    <property type="protein sequence ID" value="CCI40576.1"/>
    <property type="molecule type" value="Genomic_DNA"/>
</dbReference>
<dbReference type="InParanoid" id="A0A024G1Z6"/>
<reference evidence="1 2" key="1">
    <citation type="submission" date="2012-05" db="EMBL/GenBank/DDBJ databases">
        <title>Recombination and specialization in a pathogen metapopulation.</title>
        <authorList>
            <person name="Gardiner A."/>
            <person name="Kemen E."/>
            <person name="Schultz-Larsen T."/>
            <person name="MacLean D."/>
            <person name="Van Oosterhout C."/>
            <person name="Jones J.D.G."/>
        </authorList>
    </citation>
    <scope>NUCLEOTIDE SEQUENCE [LARGE SCALE GENOMIC DNA]</scope>
    <source>
        <strain evidence="1 2">Ac Nc2</strain>
    </source>
</reference>
<comment type="caution">
    <text evidence="1">The sequence shown here is derived from an EMBL/GenBank/DDBJ whole genome shotgun (WGS) entry which is preliminary data.</text>
</comment>
<protein>
    <submittedName>
        <fullName evidence="1">Uncharacterized protein</fullName>
    </submittedName>
</protein>
<proteinExistence type="predicted"/>
<sequence length="207" mass="24342">MFRLRGIYKLNVLVTSYQTVDWNLSDGKRSRSCVQLVHHRVYGSNVMNYMHPAWLSTGHADDGPRSSQGTGAVKDQLRSQMLLFKFTASDETNTEDQRKRKRNFAPEPILSKAAAKRGRITRSRGWFFDKICSRRETKATMRSERWQSENKLRGERDGIRYRSERRREEEENACMGLFRFVKDQMDSLEAVMGFLIEWKDTSYMHVN</sequence>
<evidence type="ECO:0000313" key="2">
    <source>
        <dbReference type="Proteomes" id="UP000053237"/>
    </source>
</evidence>
<keyword evidence="2" id="KW-1185">Reference proteome</keyword>
<dbReference type="Proteomes" id="UP000053237">
    <property type="component" value="Unassembled WGS sequence"/>
</dbReference>
<accession>A0A024G1Z6</accession>
<name>A0A024G1Z6_9STRA</name>
<dbReference type="AlphaFoldDB" id="A0A024G1Z6"/>
<gene>
    <name evidence="1" type="ORF">BN9_013600</name>
</gene>
<evidence type="ECO:0000313" key="1">
    <source>
        <dbReference type="EMBL" id="CCI40576.1"/>
    </source>
</evidence>
<organism evidence="1 2">
    <name type="scientific">Albugo candida</name>
    <dbReference type="NCBI Taxonomy" id="65357"/>
    <lineage>
        <taxon>Eukaryota</taxon>
        <taxon>Sar</taxon>
        <taxon>Stramenopiles</taxon>
        <taxon>Oomycota</taxon>
        <taxon>Peronosporomycetes</taxon>
        <taxon>Albuginales</taxon>
        <taxon>Albuginaceae</taxon>
        <taxon>Albugo</taxon>
    </lineage>
</organism>